<evidence type="ECO:0000259" key="1">
    <source>
        <dbReference type="Pfam" id="PF02627"/>
    </source>
</evidence>
<dbReference type="Pfam" id="PF02627">
    <property type="entry name" value="CMD"/>
    <property type="match status" value="1"/>
</dbReference>
<dbReference type="InterPro" id="IPR003779">
    <property type="entry name" value="CMD-like"/>
</dbReference>
<dbReference type="SUPFAM" id="SSF69118">
    <property type="entry name" value="AhpD-like"/>
    <property type="match status" value="1"/>
</dbReference>
<dbReference type="EMBL" id="CADCUD010000108">
    <property type="protein sequence ID" value="CAA9335877.1"/>
    <property type="molecule type" value="Genomic_DNA"/>
</dbReference>
<dbReference type="PANTHER" id="PTHR34846">
    <property type="entry name" value="4-CARBOXYMUCONOLACTONE DECARBOXYLASE FAMILY PROTEIN (AFU_ORTHOLOGUE AFUA_6G11590)"/>
    <property type="match status" value="1"/>
</dbReference>
<dbReference type="GO" id="GO:0051920">
    <property type="term" value="F:peroxiredoxin activity"/>
    <property type="evidence" value="ECO:0007669"/>
    <property type="project" value="InterPro"/>
</dbReference>
<accession>A0A6J4LLZ9</accession>
<dbReference type="AlphaFoldDB" id="A0A6J4LLZ9"/>
<dbReference type="PANTHER" id="PTHR34846:SF10">
    <property type="entry name" value="CYTOPLASMIC PROTEIN"/>
    <property type="match status" value="1"/>
</dbReference>
<feature type="domain" description="Carboxymuconolactone decarboxylase-like" evidence="1">
    <location>
        <begin position="49"/>
        <end position="121"/>
    </location>
</feature>
<organism evidence="2">
    <name type="scientific">uncultured Nocardioidaceae bacterium</name>
    <dbReference type="NCBI Taxonomy" id="253824"/>
    <lineage>
        <taxon>Bacteria</taxon>
        <taxon>Bacillati</taxon>
        <taxon>Actinomycetota</taxon>
        <taxon>Actinomycetes</taxon>
        <taxon>Propionibacteriales</taxon>
        <taxon>Nocardioidaceae</taxon>
        <taxon>environmental samples</taxon>
    </lineage>
</organism>
<dbReference type="InterPro" id="IPR029032">
    <property type="entry name" value="AhpD-like"/>
</dbReference>
<reference evidence="2" key="1">
    <citation type="submission" date="2020-02" db="EMBL/GenBank/DDBJ databases">
        <authorList>
            <person name="Meier V. D."/>
        </authorList>
    </citation>
    <scope>NUCLEOTIDE SEQUENCE</scope>
    <source>
        <strain evidence="2">AVDCRST_MAG46</strain>
    </source>
</reference>
<name>A0A6J4LLZ9_9ACTN</name>
<proteinExistence type="predicted"/>
<sequence>MARIPLEHPRTLTVRLLEVYSRRRFGAVLDPGLVFMHHRGVLRASWATERGAARLHTLPRTLRALAVMSAATEIGCEWCLDFGYWEFHHQGVDPAKLRAVAGWRAADVYDDTERAVLSYAADMTATPPTVDDATVADLRTRLSDKQLVELTYWVALENLRSRINAAMGLTGQGFRDACELRTAR</sequence>
<protein>
    <recommendedName>
        <fullName evidence="1">Carboxymuconolactone decarboxylase-like domain-containing protein</fullName>
    </recommendedName>
</protein>
<evidence type="ECO:0000313" key="2">
    <source>
        <dbReference type="EMBL" id="CAA9335877.1"/>
    </source>
</evidence>
<dbReference type="Gene3D" id="1.20.1290.10">
    <property type="entry name" value="AhpD-like"/>
    <property type="match status" value="1"/>
</dbReference>
<gene>
    <name evidence="2" type="ORF">AVDCRST_MAG46-1680</name>
</gene>